<dbReference type="EMBL" id="OZ034832">
    <property type="protein sequence ID" value="CAL1689085.1"/>
    <property type="molecule type" value="Genomic_DNA"/>
</dbReference>
<dbReference type="Proteomes" id="UP001497644">
    <property type="component" value="Chromosome 9"/>
</dbReference>
<dbReference type="AlphaFoldDB" id="A0AAV2PD98"/>
<keyword evidence="2" id="KW-1185">Reference proteome</keyword>
<proteinExistence type="predicted"/>
<protein>
    <submittedName>
        <fullName evidence="1">Uncharacterized protein</fullName>
    </submittedName>
</protein>
<reference evidence="1" key="1">
    <citation type="submission" date="2024-04" db="EMBL/GenBank/DDBJ databases">
        <authorList>
            <consortium name="Molecular Ecology Group"/>
        </authorList>
    </citation>
    <scope>NUCLEOTIDE SEQUENCE</scope>
</reference>
<evidence type="ECO:0000313" key="2">
    <source>
        <dbReference type="Proteomes" id="UP001497644"/>
    </source>
</evidence>
<name>A0AAV2PD98_9HYME</name>
<accession>A0AAV2PD98</accession>
<gene>
    <name evidence="1" type="ORF">LPLAT_LOCUS14080</name>
</gene>
<organism evidence="1 2">
    <name type="scientific">Lasius platythorax</name>
    <dbReference type="NCBI Taxonomy" id="488582"/>
    <lineage>
        <taxon>Eukaryota</taxon>
        <taxon>Metazoa</taxon>
        <taxon>Ecdysozoa</taxon>
        <taxon>Arthropoda</taxon>
        <taxon>Hexapoda</taxon>
        <taxon>Insecta</taxon>
        <taxon>Pterygota</taxon>
        <taxon>Neoptera</taxon>
        <taxon>Endopterygota</taxon>
        <taxon>Hymenoptera</taxon>
        <taxon>Apocrita</taxon>
        <taxon>Aculeata</taxon>
        <taxon>Formicoidea</taxon>
        <taxon>Formicidae</taxon>
        <taxon>Formicinae</taxon>
        <taxon>Lasius</taxon>
        <taxon>Lasius</taxon>
    </lineage>
</organism>
<sequence>MDYIAQSLFILALYIISHFGKQPLSASDSLTFLSSMFTSISAEMENVGNSLKYLDTKLTLLRAKAICDACVASRIASVFVA</sequence>
<evidence type="ECO:0000313" key="1">
    <source>
        <dbReference type="EMBL" id="CAL1689085.1"/>
    </source>
</evidence>